<evidence type="ECO:0000259" key="6">
    <source>
        <dbReference type="PROSITE" id="PS50045"/>
    </source>
</evidence>
<dbReference type="InterPro" id="IPR003593">
    <property type="entry name" value="AAA+_ATPase"/>
</dbReference>
<dbReference type="EMBL" id="FQZL01000005">
    <property type="protein sequence ID" value="SHI53720.1"/>
    <property type="molecule type" value="Genomic_DNA"/>
</dbReference>
<dbReference type="STRING" id="1121476.SAMN02745751_00516"/>
<feature type="domain" description="PAS" evidence="7">
    <location>
        <begin position="17"/>
        <end position="70"/>
    </location>
</feature>
<dbReference type="InterPro" id="IPR025943">
    <property type="entry name" value="Sigma_54_int_dom_ATP-bd_2"/>
</dbReference>
<dbReference type="OrthoDB" id="5411866at2"/>
<dbReference type="InterPro" id="IPR013767">
    <property type="entry name" value="PAS_fold"/>
</dbReference>
<keyword evidence="5" id="KW-0804">Transcription</keyword>
<dbReference type="CDD" id="cd00009">
    <property type="entry name" value="AAA"/>
    <property type="match status" value="1"/>
</dbReference>
<evidence type="ECO:0000256" key="3">
    <source>
        <dbReference type="ARBA" id="ARBA00023015"/>
    </source>
</evidence>
<dbReference type="RefSeq" id="WP_073046662.1">
    <property type="nucleotide sequence ID" value="NZ_FQZL01000005.1"/>
</dbReference>
<dbReference type="SMART" id="SM00382">
    <property type="entry name" value="AAA"/>
    <property type="match status" value="1"/>
</dbReference>
<reference evidence="8 9" key="1">
    <citation type="submission" date="2016-11" db="EMBL/GenBank/DDBJ databases">
        <authorList>
            <person name="Jaros S."/>
            <person name="Januszkiewicz K."/>
            <person name="Wedrychowicz H."/>
        </authorList>
    </citation>
    <scope>NUCLEOTIDE SEQUENCE [LARGE SCALE GENOMIC DNA]</scope>
    <source>
        <strain evidence="8 9">DSM 17477</strain>
    </source>
</reference>
<dbReference type="GO" id="GO:0005524">
    <property type="term" value="F:ATP binding"/>
    <property type="evidence" value="ECO:0007669"/>
    <property type="project" value="UniProtKB-KW"/>
</dbReference>
<evidence type="ECO:0000259" key="7">
    <source>
        <dbReference type="PROSITE" id="PS50112"/>
    </source>
</evidence>
<dbReference type="InterPro" id="IPR035965">
    <property type="entry name" value="PAS-like_dom_sf"/>
</dbReference>
<organism evidence="8 9">
    <name type="scientific">Dethiosulfatibacter aminovorans DSM 17477</name>
    <dbReference type="NCBI Taxonomy" id="1121476"/>
    <lineage>
        <taxon>Bacteria</taxon>
        <taxon>Bacillati</taxon>
        <taxon>Bacillota</taxon>
        <taxon>Tissierellia</taxon>
        <taxon>Dethiosulfatibacter</taxon>
    </lineage>
</organism>
<keyword evidence="3" id="KW-0805">Transcription regulation</keyword>
<dbReference type="InterPro" id="IPR058031">
    <property type="entry name" value="AAA_lid_NorR"/>
</dbReference>
<sequence length="464" mass="52625">MQRRYHEVTREFINKWDDGFLLDILDNISDIVVINDADTAIVYVNKAYEDILGFPAEKAIGKKLCNINPEATAIEVMRMGKASHNIVEQIPNTDVYVVGLSFPIYKDEELMGAVSIFNDVSEVSRLTEELSREREIVKYYKKQLDKEHLSQCFDEYICANEKTKEVLFLASKVAKTDTTVLIRGESGVGKEVLARAICNDSNRRNQPFIKVNCASIPENLLESELMGYEEGAFTGAKKGGKMGKFELAQGGTIFLDEIGDMNLAMQAKILRVLQEKELERVGGNKTIKLDVRVIAATHRDLEKMIAEGTFRSDLYYRLNVVPLFLPPLRERKDDIILLARSILKRLNAKSGDDVYLASDTMMIVQNYDWPGNIRELNNALEHANIIRDGNMIKARHLPAYIAPASNSRKKDSDKYNLKLNIEVLEKELIAGSLLRNNNNKSKVIEELGISRRAFYSKLEKYGLM</sequence>
<dbReference type="Gene3D" id="1.10.10.60">
    <property type="entry name" value="Homeodomain-like"/>
    <property type="match status" value="1"/>
</dbReference>
<evidence type="ECO:0000256" key="1">
    <source>
        <dbReference type="ARBA" id="ARBA00022741"/>
    </source>
</evidence>
<dbReference type="PANTHER" id="PTHR32071">
    <property type="entry name" value="TRANSCRIPTIONAL REGULATORY PROTEIN"/>
    <property type="match status" value="1"/>
</dbReference>
<evidence type="ECO:0000313" key="9">
    <source>
        <dbReference type="Proteomes" id="UP000184052"/>
    </source>
</evidence>
<dbReference type="Pfam" id="PF00989">
    <property type="entry name" value="PAS"/>
    <property type="match status" value="1"/>
</dbReference>
<dbReference type="PANTHER" id="PTHR32071:SF113">
    <property type="entry name" value="ALGINATE BIOSYNTHESIS TRANSCRIPTIONAL REGULATORY PROTEIN ALGB"/>
    <property type="match status" value="1"/>
</dbReference>
<gene>
    <name evidence="8" type="ORF">SAMN02745751_00516</name>
</gene>
<dbReference type="Pfam" id="PF25601">
    <property type="entry name" value="AAA_lid_14"/>
    <property type="match status" value="1"/>
</dbReference>
<dbReference type="InterPro" id="IPR002078">
    <property type="entry name" value="Sigma_54_int"/>
</dbReference>
<proteinExistence type="predicted"/>
<dbReference type="GO" id="GO:0006355">
    <property type="term" value="P:regulation of DNA-templated transcription"/>
    <property type="evidence" value="ECO:0007669"/>
    <property type="project" value="InterPro"/>
</dbReference>
<dbReference type="InterPro" id="IPR002197">
    <property type="entry name" value="HTH_Fis"/>
</dbReference>
<keyword evidence="9" id="KW-1185">Reference proteome</keyword>
<evidence type="ECO:0000256" key="4">
    <source>
        <dbReference type="ARBA" id="ARBA00023125"/>
    </source>
</evidence>
<keyword evidence="4" id="KW-0238">DNA-binding</keyword>
<dbReference type="Gene3D" id="3.30.450.20">
    <property type="entry name" value="PAS domain"/>
    <property type="match status" value="1"/>
</dbReference>
<dbReference type="SUPFAM" id="SSF52540">
    <property type="entry name" value="P-loop containing nucleoside triphosphate hydrolases"/>
    <property type="match status" value="1"/>
</dbReference>
<dbReference type="InterPro" id="IPR000014">
    <property type="entry name" value="PAS"/>
</dbReference>
<dbReference type="Pfam" id="PF00158">
    <property type="entry name" value="Sigma54_activat"/>
    <property type="match status" value="1"/>
</dbReference>
<dbReference type="PROSITE" id="PS00676">
    <property type="entry name" value="SIGMA54_INTERACT_2"/>
    <property type="match status" value="1"/>
</dbReference>
<feature type="domain" description="Sigma-54 factor interaction" evidence="6">
    <location>
        <begin position="156"/>
        <end position="385"/>
    </location>
</feature>
<dbReference type="Gene3D" id="1.10.8.60">
    <property type="match status" value="1"/>
</dbReference>
<dbReference type="SUPFAM" id="SSF46689">
    <property type="entry name" value="Homeodomain-like"/>
    <property type="match status" value="1"/>
</dbReference>
<protein>
    <submittedName>
        <fullName evidence="8">PAS domain S-box-containing protein</fullName>
    </submittedName>
</protein>
<dbReference type="PROSITE" id="PS00675">
    <property type="entry name" value="SIGMA54_INTERACT_1"/>
    <property type="match status" value="1"/>
</dbReference>
<dbReference type="CDD" id="cd00130">
    <property type="entry name" value="PAS"/>
    <property type="match status" value="1"/>
</dbReference>
<dbReference type="Gene3D" id="3.40.50.300">
    <property type="entry name" value="P-loop containing nucleotide triphosphate hydrolases"/>
    <property type="match status" value="1"/>
</dbReference>
<dbReference type="AlphaFoldDB" id="A0A1M6BYC4"/>
<dbReference type="GO" id="GO:0043565">
    <property type="term" value="F:sequence-specific DNA binding"/>
    <property type="evidence" value="ECO:0007669"/>
    <property type="project" value="InterPro"/>
</dbReference>
<dbReference type="NCBIfam" id="TIGR00229">
    <property type="entry name" value="sensory_box"/>
    <property type="match status" value="1"/>
</dbReference>
<dbReference type="InterPro" id="IPR025944">
    <property type="entry name" value="Sigma_54_int_dom_CS"/>
</dbReference>
<dbReference type="Proteomes" id="UP000184052">
    <property type="component" value="Unassembled WGS sequence"/>
</dbReference>
<dbReference type="FunFam" id="3.40.50.300:FF:000006">
    <property type="entry name" value="DNA-binding transcriptional regulator NtrC"/>
    <property type="match status" value="1"/>
</dbReference>
<dbReference type="SMART" id="SM00091">
    <property type="entry name" value="PAS"/>
    <property type="match status" value="1"/>
</dbReference>
<evidence type="ECO:0000256" key="5">
    <source>
        <dbReference type="ARBA" id="ARBA00023163"/>
    </source>
</evidence>
<dbReference type="SUPFAM" id="SSF55785">
    <property type="entry name" value="PYP-like sensor domain (PAS domain)"/>
    <property type="match status" value="1"/>
</dbReference>
<dbReference type="Pfam" id="PF02954">
    <property type="entry name" value="HTH_8"/>
    <property type="match status" value="1"/>
</dbReference>
<keyword evidence="1" id="KW-0547">Nucleotide-binding</keyword>
<dbReference type="PROSITE" id="PS50112">
    <property type="entry name" value="PAS"/>
    <property type="match status" value="1"/>
</dbReference>
<dbReference type="PROSITE" id="PS50045">
    <property type="entry name" value="SIGMA54_INTERACT_4"/>
    <property type="match status" value="1"/>
</dbReference>
<dbReference type="InterPro" id="IPR025662">
    <property type="entry name" value="Sigma_54_int_dom_ATP-bd_1"/>
</dbReference>
<dbReference type="PROSITE" id="PS00688">
    <property type="entry name" value="SIGMA54_INTERACT_3"/>
    <property type="match status" value="1"/>
</dbReference>
<keyword evidence="2" id="KW-0067">ATP-binding</keyword>
<name>A0A1M6BYC4_9FIRM</name>
<dbReference type="InterPro" id="IPR027417">
    <property type="entry name" value="P-loop_NTPase"/>
</dbReference>
<dbReference type="InterPro" id="IPR009057">
    <property type="entry name" value="Homeodomain-like_sf"/>
</dbReference>
<evidence type="ECO:0000313" key="8">
    <source>
        <dbReference type="EMBL" id="SHI53720.1"/>
    </source>
</evidence>
<evidence type="ECO:0000256" key="2">
    <source>
        <dbReference type="ARBA" id="ARBA00022840"/>
    </source>
</evidence>
<accession>A0A1M6BYC4</accession>